<dbReference type="EC" id="3.6.3.25" evidence="5"/>
<proteinExistence type="predicted"/>
<dbReference type="PANTHER" id="PTHR42781">
    <property type="entry name" value="SPERMIDINE/PUTRESCINE IMPORT ATP-BINDING PROTEIN POTA"/>
    <property type="match status" value="1"/>
</dbReference>
<dbReference type="Gene3D" id="3.40.50.300">
    <property type="entry name" value="P-loop containing nucleotide triphosphate hydrolases"/>
    <property type="match status" value="1"/>
</dbReference>
<keyword evidence="2" id="KW-0547">Nucleotide-binding</keyword>
<dbReference type="Proteomes" id="UP000037043">
    <property type="component" value="Unassembled WGS sequence"/>
</dbReference>
<dbReference type="InterPro" id="IPR003593">
    <property type="entry name" value="AAA+_ATPase"/>
</dbReference>
<dbReference type="RefSeq" id="WP_052222376.1">
    <property type="nucleotide sequence ID" value="NZ_LHUR01000036.1"/>
</dbReference>
<protein>
    <submittedName>
        <fullName evidence="5">Sulfate/thiosulfate import ATP-binding protein CysA</fullName>
        <ecNumber evidence="5">3.6.3.25</ecNumber>
    </submittedName>
</protein>
<dbReference type="SMART" id="SM00382">
    <property type="entry name" value="AAA"/>
    <property type="match status" value="1"/>
</dbReference>
<keyword evidence="3 5" id="KW-0067">ATP-binding</keyword>
<dbReference type="InterPro" id="IPR017871">
    <property type="entry name" value="ABC_transporter-like_CS"/>
</dbReference>
<name>A0A0L6Z6N2_9CLOT</name>
<dbReference type="Pfam" id="PF00005">
    <property type="entry name" value="ABC_tran"/>
    <property type="match status" value="1"/>
</dbReference>
<evidence type="ECO:0000313" key="5">
    <source>
        <dbReference type="EMBL" id="KOA18624.1"/>
    </source>
</evidence>
<evidence type="ECO:0000259" key="4">
    <source>
        <dbReference type="PROSITE" id="PS50893"/>
    </source>
</evidence>
<dbReference type="GO" id="GO:0016887">
    <property type="term" value="F:ATP hydrolysis activity"/>
    <property type="evidence" value="ECO:0007669"/>
    <property type="project" value="InterPro"/>
</dbReference>
<dbReference type="EMBL" id="LHUR01000036">
    <property type="protein sequence ID" value="KOA18624.1"/>
    <property type="molecule type" value="Genomic_DNA"/>
</dbReference>
<dbReference type="InterPro" id="IPR027417">
    <property type="entry name" value="P-loop_NTPase"/>
</dbReference>
<dbReference type="GO" id="GO:0005524">
    <property type="term" value="F:ATP binding"/>
    <property type="evidence" value="ECO:0007669"/>
    <property type="project" value="UniProtKB-KW"/>
</dbReference>
<keyword evidence="5" id="KW-0378">Hydrolase</keyword>
<dbReference type="PANTHER" id="PTHR42781:SF4">
    <property type="entry name" value="SPERMIDINE_PUTRESCINE IMPORT ATP-BINDING PROTEIN POTA"/>
    <property type="match status" value="1"/>
</dbReference>
<evidence type="ECO:0000256" key="2">
    <source>
        <dbReference type="ARBA" id="ARBA00022741"/>
    </source>
</evidence>
<reference evidence="6" key="1">
    <citation type="submission" date="2015-08" db="EMBL/GenBank/DDBJ databases">
        <title>Genome sequence of the strict anaerobe Clostridium homopropionicum LuHBu1 (DSM 5847T).</title>
        <authorList>
            <person name="Poehlein A."/>
            <person name="Beck M."/>
            <person name="Schiel-Bengelsdorf B."/>
            <person name="Bengelsdorf F.R."/>
            <person name="Daniel R."/>
            <person name="Duerre P."/>
        </authorList>
    </citation>
    <scope>NUCLEOTIDE SEQUENCE [LARGE SCALE GENOMIC DNA]</scope>
    <source>
        <strain evidence="6">DSM 5847</strain>
    </source>
</reference>
<gene>
    <name evidence="5" type="primary">cysA_3</name>
    <name evidence="5" type="ORF">CLHOM_29080</name>
</gene>
<evidence type="ECO:0000256" key="1">
    <source>
        <dbReference type="ARBA" id="ARBA00022448"/>
    </source>
</evidence>
<dbReference type="InterPro" id="IPR003439">
    <property type="entry name" value="ABC_transporter-like_ATP-bd"/>
</dbReference>
<dbReference type="InterPro" id="IPR050093">
    <property type="entry name" value="ABC_SmlMolc_Importer"/>
</dbReference>
<feature type="domain" description="ABC transporter" evidence="4">
    <location>
        <begin position="2"/>
        <end position="233"/>
    </location>
</feature>
<keyword evidence="6" id="KW-1185">Reference proteome</keyword>
<dbReference type="PATRIC" id="fig|1121318.3.peg.2918"/>
<dbReference type="PROSITE" id="PS50893">
    <property type="entry name" value="ABC_TRANSPORTER_2"/>
    <property type="match status" value="1"/>
</dbReference>
<sequence>MNLLVDIEKKFLGFNYKVAFTADENTLGLLGSSGSGKSMTLRCIAGLEKPDRGRIVLNGRVLFDSEKRINLTCQKRKVGFLFQNYALFPNMTVAENIGFALNNISKDRLREKVAEKISMIQLEGLENRYPYQLSGGQQQRVALARALAIEPEVLLLDEPFSALDNHLRNHLEKQLIKTLSDYNGISIFVSHNMEEVYRVCKRLVILSEGKVEAEGEKEEIFNNPHTRTAARLTGCKNISLLKIVDDYEIEAIEWGCRLNMSTKCNKELKYVGIREDHIDCAESFYEENVFRGWVVDTLISPQKITLYISFKEPLINSISYDIQLEMRKEKWDKIKDNYAYKNGYFMLPVKLNKERLILMEK</sequence>
<dbReference type="SUPFAM" id="SSF52540">
    <property type="entry name" value="P-loop containing nucleoside triphosphate hydrolases"/>
    <property type="match status" value="1"/>
</dbReference>
<dbReference type="PROSITE" id="PS00211">
    <property type="entry name" value="ABC_TRANSPORTER_1"/>
    <property type="match status" value="1"/>
</dbReference>
<keyword evidence="1" id="KW-0813">Transport</keyword>
<accession>A0A0L6Z6N2</accession>
<evidence type="ECO:0000313" key="6">
    <source>
        <dbReference type="Proteomes" id="UP000037043"/>
    </source>
</evidence>
<dbReference type="AlphaFoldDB" id="A0A0L6Z6N2"/>
<organism evidence="5 6">
    <name type="scientific">Clostridium homopropionicum DSM 5847</name>
    <dbReference type="NCBI Taxonomy" id="1121318"/>
    <lineage>
        <taxon>Bacteria</taxon>
        <taxon>Bacillati</taxon>
        <taxon>Bacillota</taxon>
        <taxon>Clostridia</taxon>
        <taxon>Eubacteriales</taxon>
        <taxon>Clostridiaceae</taxon>
        <taxon>Clostridium</taxon>
    </lineage>
</organism>
<comment type="caution">
    <text evidence="5">The sequence shown here is derived from an EMBL/GenBank/DDBJ whole genome shotgun (WGS) entry which is preliminary data.</text>
</comment>
<evidence type="ECO:0000256" key="3">
    <source>
        <dbReference type="ARBA" id="ARBA00022840"/>
    </source>
</evidence>
<dbReference type="STRING" id="36844.SAMN04488501_11045"/>